<accession>I0IHA2</accession>
<dbReference type="RefSeq" id="WP_014437853.1">
    <property type="nucleotide sequence ID" value="NC_017080.1"/>
</dbReference>
<dbReference type="AlphaFoldDB" id="I0IHA2"/>
<dbReference type="Gene3D" id="3.60.21.10">
    <property type="match status" value="1"/>
</dbReference>
<dbReference type="eggNOG" id="COG0639">
    <property type="taxonomic scope" value="Bacteria"/>
</dbReference>
<proteinExistence type="predicted"/>
<dbReference type="HOGENOM" id="CLU_932749_0_0_0"/>
<dbReference type="Pfam" id="PF00149">
    <property type="entry name" value="Metallophos"/>
    <property type="match status" value="1"/>
</dbReference>
<organism evidence="2 3">
    <name type="scientific">Phycisphaera mikurensis (strain NBRC 102666 / KCTC 22515 / FYK2301M01)</name>
    <dbReference type="NCBI Taxonomy" id="1142394"/>
    <lineage>
        <taxon>Bacteria</taxon>
        <taxon>Pseudomonadati</taxon>
        <taxon>Planctomycetota</taxon>
        <taxon>Phycisphaerae</taxon>
        <taxon>Phycisphaerales</taxon>
        <taxon>Phycisphaeraceae</taxon>
        <taxon>Phycisphaera</taxon>
    </lineage>
</organism>
<gene>
    <name evidence="2" type="ordered locus">PSMK_24810</name>
</gene>
<keyword evidence="3" id="KW-1185">Reference proteome</keyword>
<evidence type="ECO:0000313" key="3">
    <source>
        <dbReference type="Proteomes" id="UP000007881"/>
    </source>
</evidence>
<feature type="domain" description="Calcineurin-like phosphoesterase" evidence="1">
    <location>
        <begin position="45"/>
        <end position="248"/>
    </location>
</feature>
<sequence>MDPADPGLDLSNADAVIDVFHAAAEACRRDPKRRGSTIHLGDTGRLLVTGDLHDDMNNFRRIVRFAGLDTASPEDPDLPHLVLHEVIHGEASFNGEDLSVRMLARVAALKARFPEHVHVLLSNHELAQLLGEGIVKQGASVVEAFDDGVEFLYQDRAGEVREAINAYVRAMPLCVRGALGVLVAHSLPAPRAIERFDKGILDRELEMDDLEPRGSAYEMVWGRYQNKKVTEELADAWGVDVFLLGHQPADFGTEPLCDNGIILASDHSHGVLLPVDLSKAVRRNQLMDRVVALAGVPLPPAEG</sequence>
<dbReference type="STRING" id="1142394.PSMK_24810"/>
<dbReference type="EMBL" id="AP012338">
    <property type="protein sequence ID" value="BAM04640.1"/>
    <property type="molecule type" value="Genomic_DNA"/>
</dbReference>
<dbReference type="Proteomes" id="UP000007881">
    <property type="component" value="Chromosome"/>
</dbReference>
<reference evidence="2 3" key="1">
    <citation type="submission" date="2012-02" db="EMBL/GenBank/DDBJ databases">
        <title>Complete genome sequence of Phycisphaera mikurensis NBRC 102666.</title>
        <authorList>
            <person name="Ankai A."/>
            <person name="Hosoyama A."/>
            <person name="Terui Y."/>
            <person name="Sekine M."/>
            <person name="Fukai R."/>
            <person name="Kato Y."/>
            <person name="Nakamura S."/>
            <person name="Yamada-Narita S."/>
            <person name="Kawakoshi A."/>
            <person name="Fukunaga Y."/>
            <person name="Yamazaki S."/>
            <person name="Fujita N."/>
        </authorList>
    </citation>
    <scope>NUCLEOTIDE SEQUENCE [LARGE SCALE GENOMIC DNA]</scope>
    <source>
        <strain evidence="3">NBRC 102666 / KCTC 22515 / FYK2301M01</strain>
    </source>
</reference>
<dbReference type="InterPro" id="IPR004843">
    <property type="entry name" value="Calcineurin-like_PHP"/>
</dbReference>
<dbReference type="GO" id="GO:0016787">
    <property type="term" value="F:hydrolase activity"/>
    <property type="evidence" value="ECO:0007669"/>
    <property type="project" value="InterPro"/>
</dbReference>
<dbReference type="SUPFAM" id="SSF56300">
    <property type="entry name" value="Metallo-dependent phosphatases"/>
    <property type="match status" value="1"/>
</dbReference>
<dbReference type="InterPro" id="IPR029052">
    <property type="entry name" value="Metallo-depent_PP-like"/>
</dbReference>
<dbReference type="KEGG" id="phm:PSMK_24810"/>
<evidence type="ECO:0000259" key="1">
    <source>
        <dbReference type="Pfam" id="PF00149"/>
    </source>
</evidence>
<evidence type="ECO:0000313" key="2">
    <source>
        <dbReference type="EMBL" id="BAM04640.1"/>
    </source>
</evidence>
<name>I0IHA2_PHYMF</name>
<protein>
    <recommendedName>
        <fullName evidence="1">Calcineurin-like phosphoesterase domain-containing protein</fullName>
    </recommendedName>
</protein>
<dbReference type="OrthoDB" id="272116at2"/>